<protein>
    <submittedName>
        <fullName evidence="1">Uncharacterized protein</fullName>
    </submittedName>
</protein>
<gene>
    <name evidence="1" type="ORF">LY90DRAFT_509660</name>
</gene>
<comment type="caution">
    <text evidence="1">The sequence shown here is derived from an EMBL/GenBank/DDBJ whole genome shotgun (WGS) entry which is preliminary data.</text>
</comment>
<dbReference type="EMBL" id="MCOG01000114">
    <property type="protein sequence ID" value="ORY44230.1"/>
    <property type="molecule type" value="Genomic_DNA"/>
</dbReference>
<evidence type="ECO:0000313" key="1">
    <source>
        <dbReference type="EMBL" id="ORY44230.1"/>
    </source>
</evidence>
<organism evidence="1 2">
    <name type="scientific">Neocallimastix californiae</name>
    <dbReference type="NCBI Taxonomy" id="1754190"/>
    <lineage>
        <taxon>Eukaryota</taxon>
        <taxon>Fungi</taxon>
        <taxon>Fungi incertae sedis</taxon>
        <taxon>Chytridiomycota</taxon>
        <taxon>Chytridiomycota incertae sedis</taxon>
        <taxon>Neocallimastigomycetes</taxon>
        <taxon>Neocallimastigales</taxon>
        <taxon>Neocallimastigaceae</taxon>
        <taxon>Neocallimastix</taxon>
    </lineage>
</organism>
<name>A0A1Y2CB15_9FUNG</name>
<proteinExistence type="predicted"/>
<reference evidence="1 2" key="1">
    <citation type="submission" date="2016-08" db="EMBL/GenBank/DDBJ databases">
        <title>A Parts List for Fungal Cellulosomes Revealed by Comparative Genomics.</title>
        <authorList>
            <consortium name="DOE Joint Genome Institute"/>
            <person name="Haitjema C.H."/>
            <person name="Gilmore S.P."/>
            <person name="Henske J.K."/>
            <person name="Solomon K.V."/>
            <person name="De Groot R."/>
            <person name="Kuo A."/>
            <person name="Mondo S.J."/>
            <person name="Salamov A.A."/>
            <person name="Labutti K."/>
            <person name="Zhao Z."/>
            <person name="Chiniquy J."/>
            <person name="Barry K."/>
            <person name="Brewer H.M."/>
            <person name="Purvine S.O."/>
            <person name="Wright A.T."/>
            <person name="Boxma B."/>
            <person name="Van Alen T."/>
            <person name="Hackstein J.H."/>
            <person name="Baker S.E."/>
            <person name="Grigoriev I.V."/>
            <person name="O'Malley M.A."/>
        </authorList>
    </citation>
    <scope>NUCLEOTIDE SEQUENCE [LARGE SCALE GENOMIC DNA]</scope>
    <source>
        <strain evidence="1 2">G1</strain>
    </source>
</reference>
<sequence>MIYPLLDKEMGFMIEDRPLTFTTAAGKVLIPQVAEEFQIKVKLVEQRSGKVKLYDFNIRCRLAEAIPKTIILGSKFMDRHLIFRKIDVHNQQPKVYKIDGERPG</sequence>
<dbReference type="Proteomes" id="UP000193920">
    <property type="component" value="Unassembled WGS sequence"/>
</dbReference>
<accession>A0A1Y2CB15</accession>
<keyword evidence="2" id="KW-1185">Reference proteome</keyword>
<evidence type="ECO:0000313" key="2">
    <source>
        <dbReference type="Proteomes" id="UP000193920"/>
    </source>
</evidence>
<dbReference type="AlphaFoldDB" id="A0A1Y2CB15"/>